<accession>A0A2G5SWW9</accession>
<reference evidence="2" key="1">
    <citation type="submission" date="2017-10" db="EMBL/GenBank/DDBJ databases">
        <title>Rapid genome shrinkage in a self-fertile nematode reveals novel sperm competition proteins.</title>
        <authorList>
            <person name="Yin D."/>
            <person name="Schwarz E.M."/>
            <person name="Thomas C.G."/>
            <person name="Felde R.L."/>
            <person name="Korf I.F."/>
            <person name="Cutter A.D."/>
            <person name="Schartner C.M."/>
            <person name="Ralston E.J."/>
            <person name="Meyer B.J."/>
            <person name="Haag E.S."/>
        </authorList>
    </citation>
    <scope>NUCLEOTIDE SEQUENCE [LARGE SCALE GENOMIC DNA]</scope>
    <source>
        <strain evidence="2">JU1422</strain>
    </source>
</reference>
<evidence type="ECO:0000313" key="1">
    <source>
        <dbReference type="EMBL" id="PIC19625.1"/>
    </source>
</evidence>
<proteinExistence type="predicted"/>
<keyword evidence="2" id="KW-1185">Reference proteome</keyword>
<dbReference type="AlphaFoldDB" id="A0A2G5SWW9"/>
<organism evidence="1 2">
    <name type="scientific">Caenorhabditis nigoni</name>
    <dbReference type="NCBI Taxonomy" id="1611254"/>
    <lineage>
        <taxon>Eukaryota</taxon>
        <taxon>Metazoa</taxon>
        <taxon>Ecdysozoa</taxon>
        <taxon>Nematoda</taxon>
        <taxon>Chromadorea</taxon>
        <taxon>Rhabditida</taxon>
        <taxon>Rhabditina</taxon>
        <taxon>Rhabditomorpha</taxon>
        <taxon>Rhabditoidea</taxon>
        <taxon>Rhabditidae</taxon>
        <taxon>Peloderinae</taxon>
        <taxon>Caenorhabditis</taxon>
    </lineage>
</organism>
<dbReference type="Proteomes" id="UP000230233">
    <property type="component" value="Chromosome X"/>
</dbReference>
<protein>
    <submittedName>
        <fullName evidence="1">Uncharacterized protein</fullName>
    </submittedName>
</protein>
<evidence type="ECO:0000313" key="2">
    <source>
        <dbReference type="Proteomes" id="UP000230233"/>
    </source>
</evidence>
<comment type="caution">
    <text evidence="1">The sequence shown here is derived from an EMBL/GenBank/DDBJ whole genome shotgun (WGS) entry which is preliminary data.</text>
</comment>
<dbReference type="OrthoDB" id="10330669at2759"/>
<dbReference type="EMBL" id="PDUG01000006">
    <property type="protein sequence ID" value="PIC19625.1"/>
    <property type="molecule type" value="Genomic_DNA"/>
</dbReference>
<gene>
    <name evidence="1" type="primary">Cnig_chr_X.g25105</name>
    <name evidence="1" type="ORF">B9Z55_025105</name>
</gene>
<name>A0A2G5SWW9_9PELO</name>
<sequence length="121" mass="14770">MPDCSTQTPRRITERFHRRNLSRRDMFLYRWFFQELVNAQANLFEIEELRHSTLSIWVMGRTEIVREILQIGSYGFRHRDQRHIDRLICCMHQMTRTLREELEADAAILSDELIRREYGIE</sequence>